<evidence type="ECO:0000256" key="1">
    <source>
        <dbReference type="SAM" id="MobiDB-lite"/>
    </source>
</evidence>
<dbReference type="OrthoDB" id="8249012at2759"/>
<dbReference type="PANTHER" id="PTHR21521">
    <property type="entry name" value="AMUN, ISOFORM A"/>
    <property type="match status" value="1"/>
</dbReference>
<evidence type="ECO:0000313" key="2">
    <source>
        <dbReference type="EMBL" id="KEY67141.1"/>
    </source>
</evidence>
<feature type="compositionally biased region" description="Basic and acidic residues" evidence="1">
    <location>
        <begin position="234"/>
        <end position="249"/>
    </location>
</feature>
<dbReference type="AlphaFoldDB" id="A0A084APB2"/>
<reference evidence="2 3" key="1">
    <citation type="journal article" date="2014" name="BMC Genomics">
        <title>Comparative genome sequencing reveals chemotype-specific gene clusters in the toxigenic black mold Stachybotrys.</title>
        <authorList>
            <person name="Semeiks J."/>
            <person name="Borek D."/>
            <person name="Otwinowski Z."/>
            <person name="Grishin N.V."/>
        </authorList>
    </citation>
    <scope>NUCLEOTIDE SEQUENCE [LARGE SCALE GENOMIC DNA]</scope>
    <source>
        <strain evidence="3">CBS 109288 / IBT 7711</strain>
    </source>
</reference>
<organism evidence="2 3">
    <name type="scientific">Stachybotrys chartarum (strain CBS 109288 / IBT 7711)</name>
    <name type="common">Toxic black mold</name>
    <name type="synonym">Stilbospora chartarum</name>
    <dbReference type="NCBI Taxonomy" id="1280523"/>
    <lineage>
        <taxon>Eukaryota</taxon>
        <taxon>Fungi</taxon>
        <taxon>Dikarya</taxon>
        <taxon>Ascomycota</taxon>
        <taxon>Pezizomycotina</taxon>
        <taxon>Sordariomycetes</taxon>
        <taxon>Hypocreomycetidae</taxon>
        <taxon>Hypocreales</taxon>
        <taxon>Stachybotryaceae</taxon>
        <taxon>Stachybotrys</taxon>
    </lineage>
</organism>
<gene>
    <name evidence="2" type="ORF">S7711_03001</name>
</gene>
<keyword evidence="3" id="KW-1185">Reference proteome</keyword>
<name>A0A084APB2_STACB</name>
<feature type="region of interest" description="Disordered" evidence="1">
    <location>
        <begin position="231"/>
        <end position="280"/>
    </location>
</feature>
<protein>
    <submittedName>
        <fullName evidence="2">Uncharacterized protein</fullName>
    </submittedName>
</protein>
<proteinExistence type="predicted"/>
<evidence type="ECO:0000313" key="3">
    <source>
        <dbReference type="Proteomes" id="UP000028045"/>
    </source>
</evidence>
<dbReference type="Proteomes" id="UP000028045">
    <property type="component" value="Unassembled WGS sequence"/>
</dbReference>
<accession>A0A084APB2</accession>
<dbReference type="PANTHER" id="PTHR21521:SF0">
    <property type="entry name" value="AMUN, ISOFORM A"/>
    <property type="match status" value="1"/>
</dbReference>
<sequence>MTSAEDIIRPEFDALLTQYPSLLSSITPKSDGSLSHPFAVDMSQSRLTTVDKTVTRNPEKQPLEDLDVYRYDEAPKLFAGDKPQRQLDLDAIKRLVEWKLRHGKFRPSLMNLVSSNDAETASETVRAAFATYQKDPSNLSAALDILCQLRGIGPATASLLLSVYSPSQVIFFSDEAFYWLCNNGERGPIKYNSKEYKALSAKATSLAERLGVAATDIEKVAYVVMKQPRTVRSQKPDKTLTKPDLAEKKPVKRKAAPKAEPSSEGQTIRRSKRTKAGPTG</sequence>
<dbReference type="HOGENOM" id="CLU_048127_1_1_1"/>
<feature type="compositionally biased region" description="Basic residues" evidence="1">
    <location>
        <begin position="269"/>
        <end position="280"/>
    </location>
</feature>
<dbReference type="EMBL" id="KL648629">
    <property type="protein sequence ID" value="KEY67141.1"/>
    <property type="molecule type" value="Genomic_DNA"/>
</dbReference>